<sequence>MANPSGGNKFVSVNLNKSYGQQQHHHSTSYSSRTARAPNSYHHGGGGMVVLSRPRSSQKNGPKLSIPPPMNLPSLKKEHEKFDSLGTGGGPIGGGIAGSGLRPSSSGMGWTKPVMQEKEDLALAPKGALDHDIHIGGVDGLSNKGMRASMHYNLSVSPSVTVERSPVLRGEDFPSLVATLPVAQAPPHKLKDRSAHKPKQVESDVGIAADGLREGPNVSSHVDLHPQQMSSRRHFSNGLPENESENTSLGISQMCEHSRKEDDYFAGPLPLVRLNPRSDWADDERDTGHGLLDRGKDHGFSKSDAYWEGDIDVLKTSYLPTKSGNSYFDQWTLHDSETEHFSPSQVPKAGLHGRDARTPNREGREGNSWRASSPLSKDNVSLPETGIDRSRFSGRASSIGTEMKKDNKYVPSLSRDGLQNEANSQGVKLPWNNTRGRYGNDSILHHSIASKSSVGSRGSPFNDMGHRFTKDKRLMTKNEKPYSEEPILKDFGDGWDHLQGNILGVVKRRKDVPKDTDFHDPVRESFEAELDRVQKMQEQERQRIIEEQERSLELTRREEEERARLAREQEEMQRKLEEEVREAAWKAEQERLEALHRAEEQRLAREEEKRKILMEEERRKQAAKQKLLELEEKIAKRQADAVNDCNKSSLADGKVAELVKDSSRLRETENSMSDGGDWEDSERMPERIMTSASSDSSLSKPFEVKSRSNISKGSSSVFIERGKSTSTSRRDTFENGNSTTFPMKEPEGGFYGPKLEPSFGGKSFSRNEIYGGAGFGTSRNYSKGRESDFQMDGYSQSRGQRWNLANGDTFSRNTDVDTEFPEDLADKFGDVWGQGRPHNNLYPLHPDQYYHHEVDSPYSSGRSRHSMRQPRVPPPLSLASTHNRRGDNERPGPSSLLDGIPCDSTGRGESNAQMDYDSGRQENAEMVSVNTVVEQKPDQGEALRCDSQSSLSVSSPPDSPVHISHDDLDEFNDYPLKSAAEEDDDFLMNGETGQVNIMTIPSSASSGVDDREWTLDNNSGLQEQEEYDEDELGYREDDVREGEDEHIHLSQEFEDMHLEDKTSAIMMDSSVLCIRNDARVQLTNDELEVSSRKDVGAFPSQMVSAEGMESLKRDDLTHLHGEASPQVTIKSQENETFMPAAITKTSDNLDDNSRSHALSSYQAAPSGSTSTVLQSAGHTIMPSAPSFPTQAEIPVKLQFGLFSGPSLIPTPVPAIQIGSIQMPLHLHPHPLGQPVHPSQSPIFQFGQLRYTSPVSHGAVSLTPQSMSFLHPSIPANFSFNKNPDGPMSTQTGEDDSAQNLENMKNAPSSMSIRQGLVSRPSDLSEGNVPVEVNPLPARDRRDHFVVSHSGREEQVDEKEVAKKNRPLSKSKEWEDQAKIGAAPVQLGKQDRDFAGSKFHGSVSSNRGKHYIFKVKNDASKTSFLYSEASQSDGSGYQRRPRHLAKRAEFRVRDNSEKRQAINFGSADQLGLEDRSNMNGKNVIVHARSGTRKATNNRVTKYSLDSEGKASGSTNIQELPCGNEVDGTRRESSIKGQVIQHSHSIEGSNKRDTREEDVDTSLQSGVVRVFEQPGIEAPSDEDDFIEVRSKRQMLNDKREQREKEIKAKSRISKAPRRARSFLKHTASPSLKTTVISGEGAGSSIHTDFAATEARKLADFEVSSGFNPNLSSQQLAPISMPPAKDDISADLRDQNCMTCPDVAFKDNNVDDVQTSLDSWVEHPGINQPVMALTQSQLDEAMKPANFDSCISVCDHTTAVSEHIIPSSSILVKDSQFSSAAASISSLLDGEKIQFGAVTTPTVLLPSAHLGSHGIGSPGSCQLDIQMPNTIIPAKSNCSIFLKEKSDESCAHFEDCEAEAEAAASAVAVAAISNDEIIGKGLGTCSLSVSDTKSYGAANEGGIAAGVSGDQQSENQLRAEETLSVSLPADLSVETPPMSLWPPLTPSQTTSTHMLSHFPSAPPPHLSFYDMNVNTMMGSPIFAFGPNEDTSSAPQSHAQKNSTPSSGTHATWHHSGMESFYGSPAGFTGPFIGPGGIAGVQAPPHMVVYNHFAPVGQFGQVGLSFMGTTLIQSGKQPDWKHNPSRPCTTSVGEGDVNDINVLSTQRNAIGMPSPVQHLAPGSPMLPVASPLPMFDVAPFQSSTEVPIHARWSHLPSSTFHSIPMSMPMQQQTEGLLPLLPQYPNKANNVPPPVEQSEATNKPGEGNQDYRLGAATGPTATQLPDELGLVEESSGSSFPGTSKHVHVAAKSASDSGHISTLHGNKNQSGSSASVPFITRSRNSQHYGAPSSSSSGYSNNSHRRAAGYHGGRNHSFGSEKGLSSSTGRVKQIYVAKQRNQPAMS</sequence>
<comment type="caution">
    <text evidence="3">The sequence shown here is derived from an EMBL/GenBank/DDBJ whole genome shotgun (WGS) entry which is preliminary data.</text>
</comment>
<feature type="compositionally biased region" description="Low complexity" evidence="2">
    <location>
        <begin position="946"/>
        <end position="961"/>
    </location>
</feature>
<feature type="region of interest" description="Disordered" evidence="2">
    <location>
        <begin position="843"/>
        <end position="915"/>
    </location>
</feature>
<feature type="region of interest" description="Disordered" evidence="2">
    <location>
        <begin position="1145"/>
        <end position="1170"/>
    </location>
</feature>
<protein>
    <submittedName>
        <fullName evidence="3">Uncharacterized protein</fullName>
    </submittedName>
</protein>
<feature type="coiled-coil region" evidence="1">
    <location>
        <begin position="523"/>
        <end position="640"/>
    </location>
</feature>
<evidence type="ECO:0000313" key="3">
    <source>
        <dbReference type="EMBL" id="KAK4796309.1"/>
    </source>
</evidence>
<feature type="compositionally biased region" description="Polar residues" evidence="2">
    <location>
        <begin position="1985"/>
        <end position="2006"/>
    </location>
</feature>
<feature type="compositionally biased region" description="Low complexity" evidence="2">
    <location>
        <begin position="2286"/>
        <end position="2295"/>
    </location>
</feature>
<feature type="region of interest" description="Disordered" evidence="2">
    <location>
        <begin position="1348"/>
        <end position="1372"/>
    </location>
</feature>
<proteinExistence type="predicted"/>
<dbReference type="PANTHER" id="PTHR31780:SF10">
    <property type="entry name" value="LD36051P"/>
    <property type="match status" value="1"/>
</dbReference>
<name>A0AAN7R8T6_TRANT</name>
<keyword evidence="1" id="KW-0175">Coiled coil</keyword>
<feature type="compositionally biased region" description="Low complexity" evidence="2">
    <location>
        <begin position="707"/>
        <end position="716"/>
    </location>
</feature>
<dbReference type="InterPro" id="IPR051195">
    <property type="entry name" value="Fungal_stress_NST1"/>
</dbReference>
<reference evidence="3 4" key="1">
    <citation type="journal article" date="2023" name="Hortic Res">
        <title>Pangenome of water caltrop reveals structural variations and asymmetric subgenome divergence after allopolyploidization.</title>
        <authorList>
            <person name="Zhang X."/>
            <person name="Chen Y."/>
            <person name="Wang L."/>
            <person name="Yuan Y."/>
            <person name="Fang M."/>
            <person name="Shi L."/>
            <person name="Lu R."/>
            <person name="Comes H.P."/>
            <person name="Ma Y."/>
            <person name="Chen Y."/>
            <person name="Huang G."/>
            <person name="Zhou Y."/>
            <person name="Zheng Z."/>
            <person name="Qiu Y."/>
        </authorList>
    </citation>
    <scope>NUCLEOTIDE SEQUENCE [LARGE SCALE GENOMIC DNA]</scope>
    <source>
        <strain evidence="3">F231</strain>
    </source>
</reference>
<dbReference type="CDD" id="cd22249">
    <property type="entry name" value="UDM1_RNF168_RNF169-like"/>
    <property type="match status" value="1"/>
</dbReference>
<feature type="region of interest" description="Disordered" evidence="2">
    <location>
        <begin position="935"/>
        <end position="961"/>
    </location>
</feature>
<feature type="region of interest" description="Disordered" evidence="2">
    <location>
        <begin position="1981"/>
        <end position="2012"/>
    </location>
</feature>
<feature type="compositionally biased region" description="Basic and acidic residues" evidence="2">
    <location>
        <begin position="1348"/>
        <end position="1362"/>
    </location>
</feature>
<dbReference type="PANTHER" id="PTHR31780">
    <property type="entry name" value="STRESS RESPONSE PROTEIN NST1-RELATED"/>
    <property type="match status" value="1"/>
</dbReference>
<keyword evidence="4" id="KW-1185">Reference proteome</keyword>
<dbReference type="Proteomes" id="UP001346149">
    <property type="component" value="Unassembled WGS sequence"/>
</dbReference>
<feature type="region of interest" description="Disordered" evidence="2">
    <location>
        <begin position="1504"/>
        <end position="1562"/>
    </location>
</feature>
<feature type="region of interest" description="Disordered" evidence="2">
    <location>
        <begin position="1277"/>
        <end position="1301"/>
    </location>
</feature>
<evidence type="ECO:0000256" key="1">
    <source>
        <dbReference type="SAM" id="Coils"/>
    </source>
</evidence>
<feature type="compositionally biased region" description="Low complexity" evidence="2">
    <location>
        <begin position="18"/>
        <end position="32"/>
    </location>
</feature>
<feature type="compositionally biased region" description="Basic and acidic residues" evidence="2">
    <location>
        <begin position="935"/>
        <end position="944"/>
    </location>
</feature>
<feature type="compositionally biased region" description="Basic and acidic residues" evidence="2">
    <location>
        <begin position="720"/>
        <end position="733"/>
    </location>
</feature>
<organism evidence="3 4">
    <name type="scientific">Trapa natans</name>
    <name type="common">Water chestnut</name>
    <dbReference type="NCBI Taxonomy" id="22666"/>
    <lineage>
        <taxon>Eukaryota</taxon>
        <taxon>Viridiplantae</taxon>
        <taxon>Streptophyta</taxon>
        <taxon>Embryophyta</taxon>
        <taxon>Tracheophyta</taxon>
        <taxon>Spermatophyta</taxon>
        <taxon>Magnoliopsida</taxon>
        <taxon>eudicotyledons</taxon>
        <taxon>Gunneridae</taxon>
        <taxon>Pentapetalae</taxon>
        <taxon>rosids</taxon>
        <taxon>malvids</taxon>
        <taxon>Myrtales</taxon>
        <taxon>Lythraceae</taxon>
        <taxon>Trapa</taxon>
    </lineage>
</organism>
<feature type="compositionally biased region" description="Basic residues" evidence="2">
    <location>
        <begin position="1607"/>
        <end position="1616"/>
    </location>
</feature>
<feature type="compositionally biased region" description="Polar residues" evidence="2">
    <location>
        <begin position="1155"/>
        <end position="1170"/>
    </location>
</feature>
<evidence type="ECO:0000313" key="4">
    <source>
        <dbReference type="Proteomes" id="UP001346149"/>
    </source>
</evidence>
<evidence type="ECO:0000256" key="2">
    <source>
        <dbReference type="SAM" id="MobiDB-lite"/>
    </source>
</evidence>
<feature type="region of interest" description="Disordered" evidence="2">
    <location>
        <begin position="2181"/>
        <end position="2339"/>
    </location>
</feature>
<feature type="compositionally biased region" description="Polar residues" evidence="2">
    <location>
        <begin position="690"/>
        <end position="699"/>
    </location>
</feature>
<feature type="region of interest" description="Disordered" evidence="2">
    <location>
        <begin position="338"/>
        <end position="406"/>
    </location>
</feature>
<dbReference type="EMBL" id="JAXQNO010000006">
    <property type="protein sequence ID" value="KAK4796309.1"/>
    <property type="molecule type" value="Genomic_DNA"/>
</dbReference>
<feature type="compositionally biased region" description="Polar residues" evidence="2">
    <location>
        <begin position="2248"/>
        <end position="2281"/>
    </location>
</feature>
<feature type="compositionally biased region" description="Polar residues" evidence="2">
    <location>
        <begin position="369"/>
        <end position="379"/>
    </location>
</feature>
<feature type="compositionally biased region" description="Basic and acidic residues" evidence="2">
    <location>
        <begin position="1590"/>
        <end position="1606"/>
    </location>
</feature>
<feature type="region of interest" description="Disordered" evidence="2">
    <location>
        <begin position="1590"/>
        <end position="1616"/>
    </location>
</feature>
<accession>A0AAN7R8T6</accession>
<feature type="region of interest" description="Disordered" evidence="2">
    <location>
        <begin position="661"/>
        <end position="756"/>
    </location>
</feature>
<gene>
    <name evidence="3" type="ORF">SAY86_028635</name>
</gene>
<feature type="region of interest" description="Disordered" evidence="2">
    <location>
        <begin position="773"/>
        <end position="816"/>
    </location>
</feature>
<feature type="region of interest" description="Disordered" evidence="2">
    <location>
        <begin position="280"/>
        <end position="299"/>
    </location>
</feature>
<feature type="region of interest" description="Disordered" evidence="2">
    <location>
        <begin position="17"/>
        <end position="73"/>
    </location>
</feature>
<feature type="compositionally biased region" description="Basic and acidic residues" evidence="2">
    <location>
        <begin position="352"/>
        <end position="367"/>
    </location>
</feature>
<feature type="compositionally biased region" description="Basic and acidic residues" evidence="2">
    <location>
        <begin position="286"/>
        <end position="299"/>
    </location>
</feature>
<feature type="compositionally biased region" description="Low complexity" evidence="2">
    <location>
        <begin position="2222"/>
        <end position="2233"/>
    </location>
</feature>